<dbReference type="GO" id="GO:0009251">
    <property type="term" value="P:glucan catabolic process"/>
    <property type="evidence" value="ECO:0007669"/>
    <property type="project" value="TreeGrafter"/>
</dbReference>
<keyword evidence="1" id="KW-0732">Signal</keyword>
<dbReference type="AlphaFoldDB" id="A0A8H5B3B1"/>
<dbReference type="EMBL" id="JAACJJ010000043">
    <property type="protein sequence ID" value="KAF5314947.1"/>
    <property type="molecule type" value="Genomic_DNA"/>
</dbReference>
<dbReference type="InterPro" id="IPR050546">
    <property type="entry name" value="Glycosyl_Hydrlase_16"/>
</dbReference>
<evidence type="ECO:0000313" key="3">
    <source>
        <dbReference type="Proteomes" id="UP000567179"/>
    </source>
</evidence>
<evidence type="ECO:0000256" key="1">
    <source>
        <dbReference type="SAM" id="SignalP"/>
    </source>
</evidence>
<evidence type="ECO:0000313" key="2">
    <source>
        <dbReference type="EMBL" id="KAF5314947.1"/>
    </source>
</evidence>
<dbReference type="Gene3D" id="2.60.120.200">
    <property type="match status" value="1"/>
</dbReference>
<dbReference type="PANTHER" id="PTHR10963">
    <property type="entry name" value="GLYCOSYL HYDROLASE-RELATED"/>
    <property type="match status" value="1"/>
</dbReference>
<name>A0A8H5B3B1_9AGAR</name>
<dbReference type="Proteomes" id="UP000567179">
    <property type="component" value="Unassembled WGS sequence"/>
</dbReference>
<protein>
    <recommendedName>
        <fullName evidence="4">Glycoside hydrolase family 16 protein</fullName>
    </recommendedName>
</protein>
<dbReference type="FunFam" id="2.60.120.200:FF:000179">
    <property type="entry name" value="Unplaced genomic scaffold supercont1.19, whole genome shotgun sequence"/>
    <property type="match status" value="1"/>
</dbReference>
<dbReference type="SUPFAM" id="SSF49899">
    <property type="entry name" value="Concanavalin A-like lectins/glucanases"/>
    <property type="match status" value="1"/>
</dbReference>
<feature type="chain" id="PRO_5034525089" description="Glycoside hydrolase family 16 protein" evidence="1">
    <location>
        <begin position="25"/>
        <end position="365"/>
    </location>
</feature>
<dbReference type="OrthoDB" id="192832at2759"/>
<organism evidence="2 3">
    <name type="scientific">Psilocybe cf. subviscida</name>
    <dbReference type="NCBI Taxonomy" id="2480587"/>
    <lineage>
        <taxon>Eukaryota</taxon>
        <taxon>Fungi</taxon>
        <taxon>Dikarya</taxon>
        <taxon>Basidiomycota</taxon>
        <taxon>Agaricomycotina</taxon>
        <taxon>Agaricomycetes</taxon>
        <taxon>Agaricomycetidae</taxon>
        <taxon>Agaricales</taxon>
        <taxon>Agaricineae</taxon>
        <taxon>Strophariaceae</taxon>
        <taxon>Psilocybe</taxon>
    </lineage>
</organism>
<gene>
    <name evidence="2" type="ORF">D9619_007395</name>
</gene>
<sequence length="365" mass="39528">MRPAADLLFLGFLLPLVVVPAVAGTSYDMVKEYHGPTFFDEWTFYDNFDNLTNGDVIFIPKDKARSSKLAFVDESTNRAIIQVDNSTTVANGDKRNSVRLQTDVRYGVGSVWVADFVHVPYGCSVWPAWWAHAPEWPEGGEIDTFEGVNLAPHSQMGLHTLPGCTVTGAQQTSQFTNSTDCSYTSNDNLGCVVTNPREESYGEAFAAAGGGVFVTEFATSGISVWFFPRANVPSAISANSSTIDISSLGTPIGNWPSTTCHSNEFFHPQNLIFTITLCGDFAGADNVFTQTCNGVCYTDYVLGDGVNYDTAYFEVNYVRVFSASGTNTIVRDDPTSAAASRSTPASIFMNFACAFVTLAFALLTL</sequence>
<keyword evidence="3" id="KW-1185">Reference proteome</keyword>
<reference evidence="2 3" key="1">
    <citation type="journal article" date="2020" name="ISME J.">
        <title>Uncovering the hidden diversity of litter-decomposition mechanisms in mushroom-forming fungi.</title>
        <authorList>
            <person name="Floudas D."/>
            <person name="Bentzer J."/>
            <person name="Ahren D."/>
            <person name="Johansson T."/>
            <person name="Persson P."/>
            <person name="Tunlid A."/>
        </authorList>
    </citation>
    <scope>NUCLEOTIDE SEQUENCE [LARGE SCALE GENOMIC DNA]</scope>
    <source>
        <strain evidence="2 3">CBS 101986</strain>
    </source>
</reference>
<evidence type="ECO:0008006" key="4">
    <source>
        <dbReference type="Google" id="ProtNLM"/>
    </source>
</evidence>
<feature type="signal peptide" evidence="1">
    <location>
        <begin position="1"/>
        <end position="24"/>
    </location>
</feature>
<dbReference type="Pfam" id="PF26113">
    <property type="entry name" value="GH16_XgeA"/>
    <property type="match status" value="1"/>
</dbReference>
<dbReference type="InterPro" id="IPR013320">
    <property type="entry name" value="ConA-like_dom_sf"/>
</dbReference>
<proteinExistence type="predicted"/>
<accession>A0A8H5B3B1</accession>
<comment type="caution">
    <text evidence="2">The sequence shown here is derived from an EMBL/GenBank/DDBJ whole genome shotgun (WGS) entry which is preliminary data.</text>
</comment>
<dbReference type="PANTHER" id="PTHR10963:SF24">
    <property type="entry name" value="GLYCOSIDASE C21B10.07-RELATED"/>
    <property type="match status" value="1"/>
</dbReference>